<sequence>MKIVLKLIVLSVIFNLTPVQANDEVILEGQRAEPVPSQHSMVVTSHQLATEVALDILKAGGNAIDAAVAAGFALAVTQPRSGNIGGGGFMLYSPNNTDGVTAIDYREKAPSKAYEKMFLDKMGNSDQSLSRFSHLSSGVPGTVAGFALALEKFGTMSLAQVLQPAINLAKNGFALPNRFVEGVVARKQVFDKWPASKKKFFKPDGTAYKVGEIFKQPDLAKTLQLIADKGAAGFYTGEMATLIASEMQRHGGLITYEDLANYKAQIRQPVHGTYRGYDVYSMSPPSSGGVHIVQILNMLETYPISEYGHNSAQTIHLMAEAMRRAYADRATYMGDSDFIAVPLKGLTSKKYAKTLVKNIQLDKATPSVDIKAGNPQLYESPETTHFSIVDQYGNAVSNTYTLNFSYGSGIVVTGAGFLLNNEMDDFSSKPGTANAFGLIGGEANKIEPNKRMLSSMSPTIVKLNGKNFIVTGSPGGSRIISTTLQVIMNVIDHKMNIQTAVNSPRIHHQWWPDEIRTEQGISPDTTALLTKMGHKVIQKSAMGGSQSILIDSANGMLYGAADPRQSTSKAAGF</sequence>
<dbReference type="NCBIfam" id="TIGR00066">
    <property type="entry name" value="g_glut_trans"/>
    <property type="match status" value="1"/>
</dbReference>
<keyword evidence="2" id="KW-0808">Transferase</keyword>
<dbReference type="InterPro" id="IPR043138">
    <property type="entry name" value="GGT_lsub"/>
</dbReference>
<proteinExistence type="inferred from homology"/>
<name>A0A0F9R755_9ZZZZ</name>
<keyword evidence="5" id="KW-0012">Acyltransferase</keyword>
<dbReference type="EMBL" id="LAZR01001105">
    <property type="protein sequence ID" value="KKN50594.1"/>
    <property type="molecule type" value="Genomic_DNA"/>
</dbReference>
<evidence type="ECO:0000256" key="2">
    <source>
        <dbReference type="ARBA" id="ARBA00022679"/>
    </source>
</evidence>
<protein>
    <recommendedName>
        <fullName evidence="7">Gamma-glutamyltransferase</fullName>
    </recommendedName>
</protein>
<reference evidence="6" key="1">
    <citation type="journal article" date="2015" name="Nature">
        <title>Complex archaea that bridge the gap between prokaryotes and eukaryotes.</title>
        <authorList>
            <person name="Spang A."/>
            <person name="Saw J.H."/>
            <person name="Jorgensen S.L."/>
            <person name="Zaremba-Niedzwiedzka K."/>
            <person name="Martijn J."/>
            <person name="Lind A.E."/>
            <person name="van Eijk R."/>
            <person name="Schleper C."/>
            <person name="Guy L."/>
            <person name="Ettema T.J."/>
        </authorList>
    </citation>
    <scope>NUCLEOTIDE SEQUENCE</scope>
</reference>
<evidence type="ECO:0000313" key="6">
    <source>
        <dbReference type="EMBL" id="KKN50594.1"/>
    </source>
</evidence>
<dbReference type="GO" id="GO:0016746">
    <property type="term" value="F:acyltransferase activity"/>
    <property type="evidence" value="ECO:0007669"/>
    <property type="project" value="UniProtKB-KW"/>
</dbReference>
<comment type="caution">
    <text evidence="6">The sequence shown here is derived from an EMBL/GenBank/DDBJ whole genome shotgun (WGS) entry which is preliminary data.</text>
</comment>
<dbReference type="InterPro" id="IPR000101">
    <property type="entry name" value="GGT_peptidase"/>
</dbReference>
<evidence type="ECO:0000256" key="5">
    <source>
        <dbReference type="ARBA" id="ARBA00023315"/>
    </source>
</evidence>
<dbReference type="InterPro" id="IPR055262">
    <property type="entry name" value="GGT_CS"/>
</dbReference>
<dbReference type="Pfam" id="PF01019">
    <property type="entry name" value="G_glu_transpept"/>
    <property type="match status" value="1"/>
</dbReference>
<evidence type="ECO:0000256" key="4">
    <source>
        <dbReference type="ARBA" id="ARBA00023145"/>
    </source>
</evidence>
<comment type="similarity">
    <text evidence="1">Belongs to the gamma-glutamyltransferase family.</text>
</comment>
<dbReference type="SUPFAM" id="SSF56235">
    <property type="entry name" value="N-terminal nucleophile aminohydrolases (Ntn hydrolases)"/>
    <property type="match status" value="1"/>
</dbReference>
<dbReference type="Gene3D" id="1.10.246.130">
    <property type="match status" value="1"/>
</dbReference>
<dbReference type="Gene3D" id="3.60.20.40">
    <property type="match status" value="1"/>
</dbReference>
<keyword evidence="3" id="KW-0378">Hydrolase</keyword>
<dbReference type="GO" id="GO:0006751">
    <property type="term" value="P:glutathione catabolic process"/>
    <property type="evidence" value="ECO:0007669"/>
    <property type="project" value="InterPro"/>
</dbReference>
<accession>A0A0F9R755</accession>
<organism evidence="6">
    <name type="scientific">marine sediment metagenome</name>
    <dbReference type="NCBI Taxonomy" id="412755"/>
    <lineage>
        <taxon>unclassified sequences</taxon>
        <taxon>metagenomes</taxon>
        <taxon>ecological metagenomes</taxon>
    </lineage>
</organism>
<dbReference type="GO" id="GO:0036374">
    <property type="term" value="F:glutathione hydrolase activity"/>
    <property type="evidence" value="ECO:0007669"/>
    <property type="project" value="InterPro"/>
</dbReference>
<dbReference type="PRINTS" id="PR01210">
    <property type="entry name" value="GGTRANSPTASE"/>
</dbReference>
<dbReference type="InterPro" id="IPR043137">
    <property type="entry name" value="GGT_ssub_C"/>
</dbReference>
<dbReference type="PANTHER" id="PTHR43199:SF1">
    <property type="entry name" value="GLUTATHIONE HYDROLASE PROENZYME"/>
    <property type="match status" value="1"/>
</dbReference>
<keyword evidence="4" id="KW-0865">Zymogen</keyword>
<dbReference type="FunFam" id="3.60.20.40:FF:000003">
    <property type="entry name" value="Gamma-glutamyltranspeptidase"/>
    <property type="match status" value="1"/>
</dbReference>
<evidence type="ECO:0000256" key="3">
    <source>
        <dbReference type="ARBA" id="ARBA00022801"/>
    </source>
</evidence>
<dbReference type="PANTHER" id="PTHR43199">
    <property type="entry name" value="GLUTATHIONE HYDROLASE"/>
    <property type="match status" value="1"/>
</dbReference>
<dbReference type="InterPro" id="IPR051792">
    <property type="entry name" value="GGT_bact"/>
</dbReference>
<evidence type="ECO:0000256" key="1">
    <source>
        <dbReference type="ARBA" id="ARBA00009381"/>
    </source>
</evidence>
<dbReference type="InterPro" id="IPR029055">
    <property type="entry name" value="Ntn_hydrolases_N"/>
</dbReference>
<dbReference type="PROSITE" id="PS00462">
    <property type="entry name" value="G_GLU_TRANSPEPTIDASE"/>
    <property type="match status" value="1"/>
</dbReference>
<gene>
    <name evidence="6" type="ORF">LCGC14_0631160</name>
</gene>
<dbReference type="AlphaFoldDB" id="A0A0F9R755"/>
<evidence type="ECO:0008006" key="7">
    <source>
        <dbReference type="Google" id="ProtNLM"/>
    </source>
</evidence>